<accession>A0AAP0LKS6</accession>
<dbReference type="EMBL" id="JBBNAF010000001">
    <property type="protein sequence ID" value="KAK9169924.1"/>
    <property type="molecule type" value="Genomic_DNA"/>
</dbReference>
<evidence type="ECO:0000313" key="2">
    <source>
        <dbReference type="Proteomes" id="UP001420932"/>
    </source>
</evidence>
<sequence length="175" mass="18745">MGRWGGPHGHPSFPFMGPPSGGPSVALHTSPVTAAAKTAAAFVMMSWRCHPFARYKAAATTVIAEWPLLYRNIPAYRCQGKVRPLPHRSANLCDVPLPLHDSFGQKLEGCDRPWGGPHGPPPFLLWGLLVEALSSGSGGPPYLAGDCDSSLASTLAMMSWRCHPFTGFSNNILPN</sequence>
<name>A0AAP0LKS6_9MAGN</name>
<dbReference type="Proteomes" id="UP001420932">
    <property type="component" value="Unassembled WGS sequence"/>
</dbReference>
<keyword evidence="2" id="KW-1185">Reference proteome</keyword>
<gene>
    <name evidence="1" type="ORF">Syun_002064</name>
</gene>
<comment type="caution">
    <text evidence="1">The sequence shown here is derived from an EMBL/GenBank/DDBJ whole genome shotgun (WGS) entry which is preliminary data.</text>
</comment>
<proteinExistence type="predicted"/>
<protein>
    <submittedName>
        <fullName evidence="1">Uncharacterized protein</fullName>
    </submittedName>
</protein>
<dbReference type="AlphaFoldDB" id="A0AAP0LKS6"/>
<evidence type="ECO:0000313" key="1">
    <source>
        <dbReference type="EMBL" id="KAK9169924.1"/>
    </source>
</evidence>
<organism evidence="1 2">
    <name type="scientific">Stephania yunnanensis</name>
    <dbReference type="NCBI Taxonomy" id="152371"/>
    <lineage>
        <taxon>Eukaryota</taxon>
        <taxon>Viridiplantae</taxon>
        <taxon>Streptophyta</taxon>
        <taxon>Embryophyta</taxon>
        <taxon>Tracheophyta</taxon>
        <taxon>Spermatophyta</taxon>
        <taxon>Magnoliopsida</taxon>
        <taxon>Ranunculales</taxon>
        <taxon>Menispermaceae</taxon>
        <taxon>Menispermoideae</taxon>
        <taxon>Cissampelideae</taxon>
        <taxon>Stephania</taxon>
    </lineage>
</organism>
<reference evidence="1 2" key="1">
    <citation type="submission" date="2024-01" db="EMBL/GenBank/DDBJ databases">
        <title>Genome assemblies of Stephania.</title>
        <authorList>
            <person name="Yang L."/>
        </authorList>
    </citation>
    <scope>NUCLEOTIDE SEQUENCE [LARGE SCALE GENOMIC DNA]</scope>
    <source>
        <strain evidence="1">YNDBR</strain>
        <tissue evidence="1">Leaf</tissue>
    </source>
</reference>